<comment type="caution">
    <text evidence="2">The sequence shown here is derived from an EMBL/GenBank/DDBJ whole genome shotgun (WGS) entry which is preliminary data.</text>
</comment>
<dbReference type="Proteomes" id="UP000034513">
    <property type="component" value="Unassembled WGS sequence"/>
</dbReference>
<dbReference type="EMBL" id="LAVW01000174">
    <property type="protein sequence ID" value="KKW69465.1"/>
    <property type="molecule type" value="Genomic_DNA"/>
</dbReference>
<evidence type="ECO:0000313" key="3">
    <source>
        <dbReference type="Proteomes" id="UP000034513"/>
    </source>
</evidence>
<feature type="transmembrane region" description="Helical" evidence="1">
    <location>
        <begin position="12"/>
        <end position="30"/>
    </location>
</feature>
<sequence length="74" mass="8437">MTIKKKKLFKKNIVILFVLVALLVLVTYLLNPKNQEDKQLSPASKTFYKTDSQGKDDYVLMKTGNINQLTIGAY</sequence>
<protein>
    <submittedName>
        <fullName evidence="2">Stage III sporulation protein AG</fullName>
    </submittedName>
</protein>
<keyword evidence="3" id="KW-1185">Reference proteome</keyword>
<dbReference type="RefSeq" id="WP_242933932.1">
    <property type="nucleotide sequence ID" value="NZ_LAVW01000174.1"/>
</dbReference>
<organism evidence="2 3">
    <name type="scientific">Lactococcus lactis subsp. cremoris</name>
    <name type="common">Streptococcus cremoris</name>
    <dbReference type="NCBI Taxonomy" id="1359"/>
    <lineage>
        <taxon>Bacteria</taxon>
        <taxon>Bacillati</taxon>
        <taxon>Bacillota</taxon>
        <taxon>Bacilli</taxon>
        <taxon>Lactobacillales</taxon>
        <taxon>Streptococcaceae</taxon>
        <taxon>Lactococcus</taxon>
    </lineage>
</organism>
<evidence type="ECO:0000256" key="1">
    <source>
        <dbReference type="SAM" id="Phobius"/>
    </source>
</evidence>
<name>A0ABR5EC14_LACLC</name>
<keyword evidence="1" id="KW-1133">Transmembrane helix</keyword>
<accession>A0ABR5EC14</accession>
<evidence type="ECO:0000313" key="2">
    <source>
        <dbReference type="EMBL" id="KKW69465.1"/>
    </source>
</evidence>
<keyword evidence="1" id="KW-0472">Membrane</keyword>
<keyword evidence="1" id="KW-0812">Transmembrane</keyword>
<reference evidence="2 3" key="1">
    <citation type="submission" date="2015-04" db="EMBL/GenBank/DDBJ databases">
        <title>Evaluation of non-dairy Lactococcus lactis with potential dairy applications reveals extensive phenotype-genotype disparity.</title>
        <authorList>
            <person name="Cavanagh D."/>
            <person name="Casey A."/>
            <person name="Altermann E."/>
            <person name="Cotter P."/>
            <person name="Fitzgerald G.F."/>
            <person name="McAuliffe O."/>
        </authorList>
    </citation>
    <scope>NUCLEOTIDE SEQUENCE [LARGE SCALE GENOMIC DNA]</scope>
    <source>
        <strain evidence="2 3">DPC6856</strain>
    </source>
</reference>
<proteinExistence type="predicted"/>
<gene>
    <name evidence="2" type="ORF">VN93_2960</name>
</gene>